<proteinExistence type="predicted"/>
<reference evidence="1 2" key="1">
    <citation type="journal article" date="2014" name="Am. J. Bot.">
        <title>Genome assembly and annotation for red clover (Trifolium pratense; Fabaceae).</title>
        <authorList>
            <person name="Istvanek J."/>
            <person name="Jaros M."/>
            <person name="Krenek A."/>
            <person name="Repkova J."/>
        </authorList>
    </citation>
    <scope>NUCLEOTIDE SEQUENCE [LARGE SCALE GENOMIC DNA]</scope>
    <source>
        <strain evidence="2">cv. Tatra</strain>
        <tissue evidence="1">Young leaves</tissue>
    </source>
</reference>
<reference evidence="1 2" key="2">
    <citation type="journal article" date="2017" name="Front. Plant Sci.">
        <title>Gene Classification and Mining of Molecular Markers Useful in Red Clover (Trifolium pratense) Breeding.</title>
        <authorList>
            <person name="Istvanek J."/>
            <person name="Dluhosova J."/>
            <person name="Dluhos P."/>
            <person name="Patkova L."/>
            <person name="Nedelnik J."/>
            <person name="Repkova J."/>
        </authorList>
    </citation>
    <scope>NUCLEOTIDE SEQUENCE [LARGE SCALE GENOMIC DNA]</scope>
    <source>
        <strain evidence="2">cv. Tatra</strain>
        <tissue evidence="1">Young leaves</tissue>
    </source>
</reference>
<dbReference type="EMBL" id="ASHM01142958">
    <property type="protein sequence ID" value="PNX61665.1"/>
    <property type="molecule type" value="Genomic_DNA"/>
</dbReference>
<accession>A0A2K3K5V0</accession>
<comment type="caution">
    <text evidence="1">The sequence shown here is derived from an EMBL/GenBank/DDBJ whole genome shotgun (WGS) entry which is preliminary data.</text>
</comment>
<dbReference type="Proteomes" id="UP000236291">
    <property type="component" value="Unassembled WGS sequence"/>
</dbReference>
<gene>
    <name evidence="1" type="ORF">L195_g060771</name>
</gene>
<dbReference type="AlphaFoldDB" id="A0A2K3K5V0"/>
<evidence type="ECO:0000313" key="1">
    <source>
        <dbReference type="EMBL" id="PNX61665.1"/>
    </source>
</evidence>
<name>A0A2K3K5V0_TRIPR</name>
<evidence type="ECO:0000313" key="2">
    <source>
        <dbReference type="Proteomes" id="UP000236291"/>
    </source>
</evidence>
<protein>
    <submittedName>
        <fullName evidence="1">Uncharacterized protein</fullName>
    </submittedName>
</protein>
<sequence>MDVTTYYNELMALWQELDQCYDYNWRCTKDSVQFIKTQENDRVFIFLAGLNKELDE</sequence>
<organism evidence="1 2">
    <name type="scientific">Trifolium pratense</name>
    <name type="common">Red clover</name>
    <dbReference type="NCBI Taxonomy" id="57577"/>
    <lineage>
        <taxon>Eukaryota</taxon>
        <taxon>Viridiplantae</taxon>
        <taxon>Streptophyta</taxon>
        <taxon>Embryophyta</taxon>
        <taxon>Tracheophyta</taxon>
        <taxon>Spermatophyta</taxon>
        <taxon>Magnoliopsida</taxon>
        <taxon>eudicotyledons</taxon>
        <taxon>Gunneridae</taxon>
        <taxon>Pentapetalae</taxon>
        <taxon>rosids</taxon>
        <taxon>fabids</taxon>
        <taxon>Fabales</taxon>
        <taxon>Fabaceae</taxon>
        <taxon>Papilionoideae</taxon>
        <taxon>50 kb inversion clade</taxon>
        <taxon>NPAAA clade</taxon>
        <taxon>Hologalegina</taxon>
        <taxon>IRL clade</taxon>
        <taxon>Trifolieae</taxon>
        <taxon>Trifolium</taxon>
    </lineage>
</organism>
<feature type="non-terminal residue" evidence="1">
    <location>
        <position position="56"/>
    </location>
</feature>